<dbReference type="EMBL" id="FN667741">
    <property type="protein sequence ID" value="CBJ81930.1"/>
    <property type="molecule type" value="Genomic_DNA"/>
</dbReference>
<reference evidence="1" key="1">
    <citation type="journal article" date="2011" name="PLoS ONE">
        <title>The entomopathogenic bacterial endosymbionts xenorhabdus and photorhabdus: convergent lifestyles from divergent genomes.</title>
        <authorList>
            <person name="Chaston J.M."/>
            <person name="Suen G."/>
            <person name="Tucker S.L."/>
            <person name="Andersen A.W."/>
            <person name="Bhasin A."/>
            <person name="Bode E."/>
            <person name="Bode H.B."/>
            <person name="Brachmann A.O."/>
            <person name="Cowles C.E."/>
            <person name="Cowles K.N."/>
            <person name="Darby C."/>
            <person name="de Leon L."/>
            <person name="Drace K."/>
            <person name="Du Z."/>
            <person name="Givaudan A."/>
            <person name="Herbert Tran E.E."/>
            <person name="Jewell K.A."/>
            <person name="Knack J.J."/>
            <person name="Krasomil-Osterfeld K.C."/>
            <person name="Kukor R."/>
            <person name="Lanois A."/>
            <person name="Latreille P."/>
            <person name="Leimgruber N.K."/>
            <person name="Lipke C.M."/>
            <person name="Liu R."/>
            <person name="Lu X."/>
            <person name="Martens E.C."/>
            <person name="Marri P.R."/>
            <person name="Medigue C."/>
            <person name="Menard M.L."/>
            <person name="Miller N.M."/>
            <person name="Morales-Soto N."/>
            <person name="Norton S."/>
            <person name="Ogier J.C."/>
            <person name="Orchard S.S."/>
            <person name="Park D."/>
            <person name="Park Y."/>
            <person name="Qurollo B.A."/>
            <person name="Sugar D.R."/>
            <person name="Richards G.R."/>
            <person name="Rouy Z."/>
            <person name="Slominski B."/>
            <person name="Slominski K."/>
            <person name="Snyder H."/>
            <person name="Tjaden B.C."/>
            <person name="van der Hoeven R."/>
            <person name="Welch R.D."/>
            <person name="Wheeler C."/>
            <person name="Xiang B."/>
            <person name="Barbazuk B."/>
            <person name="Gaudriault S."/>
            <person name="Goodner B."/>
            <person name="Slater S.C."/>
            <person name="Forst S."/>
            <person name="Goldman B.S."/>
            <person name="Goodrich-Blair H."/>
        </authorList>
    </citation>
    <scope>NUCLEOTIDE SEQUENCE [LARGE SCALE GENOMIC DNA]</scope>
    <source>
        <strain evidence="1">SS-2004</strain>
    </source>
</reference>
<gene>
    <name evidence="1" type="ordered locus">XBJ1_2806</name>
</gene>
<name>D3V7W8_XENBS</name>
<dbReference type="Proteomes" id="UP000002045">
    <property type="component" value="Chromosome"/>
</dbReference>
<sequence>MNYDLKTSTAPIVRLLPRFYPEKTLQYDLATVTYFLANQGDVVLQKMISAPR</sequence>
<organism evidence="1 2">
    <name type="scientific">Xenorhabdus bovienii (strain SS-2004)</name>
    <name type="common">Xenorhabdus nematophila subsp. bovienii</name>
    <dbReference type="NCBI Taxonomy" id="406818"/>
    <lineage>
        <taxon>Bacteria</taxon>
        <taxon>Pseudomonadati</taxon>
        <taxon>Pseudomonadota</taxon>
        <taxon>Gammaproteobacteria</taxon>
        <taxon>Enterobacterales</taxon>
        <taxon>Morganellaceae</taxon>
        <taxon>Xenorhabdus</taxon>
    </lineage>
</organism>
<dbReference type="AlphaFoldDB" id="D3V7W8"/>
<dbReference type="HOGENOM" id="CLU_3086316_0_0_6"/>
<protein>
    <submittedName>
        <fullName evidence="1">Uncharacterized protein</fullName>
    </submittedName>
</protein>
<proteinExistence type="predicted"/>
<evidence type="ECO:0000313" key="1">
    <source>
        <dbReference type="EMBL" id="CBJ81930.1"/>
    </source>
</evidence>
<dbReference type="KEGG" id="xbo:XBJ1_2806"/>
<accession>D3V7W8</accession>
<evidence type="ECO:0000313" key="2">
    <source>
        <dbReference type="Proteomes" id="UP000002045"/>
    </source>
</evidence>